<protein>
    <recommendedName>
        <fullName evidence="3">DUF3447 domain-containing protein</fullName>
    </recommendedName>
</protein>
<dbReference type="PANTHER" id="PTHR24159:SF5">
    <property type="entry name" value="ANK_REP_REGION DOMAIN-CONTAINING PROTEIN"/>
    <property type="match status" value="1"/>
</dbReference>
<name>A0A1J4KML2_9EUKA</name>
<dbReference type="VEuPathDB" id="TrichDB:TRFO_17606"/>
<dbReference type="SUPFAM" id="SSF48403">
    <property type="entry name" value="Ankyrin repeat"/>
    <property type="match status" value="1"/>
</dbReference>
<dbReference type="RefSeq" id="XP_068365603.1">
    <property type="nucleotide sequence ID" value="XM_068499688.1"/>
</dbReference>
<organism evidence="1 2">
    <name type="scientific">Tritrichomonas foetus</name>
    <dbReference type="NCBI Taxonomy" id="1144522"/>
    <lineage>
        <taxon>Eukaryota</taxon>
        <taxon>Metamonada</taxon>
        <taxon>Parabasalia</taxon>
        <taxon>Tritrichomonadida</taxon>
        <taxon>Tritrichomonadidae</taxon>
        <taxon>Tritrichomonas</taxon>
    </lineage>
</organism>
<dbReference type="Proteomes" id="UP000179807">
    <property type="component" value="Unassembled WGS sequence"/>
</dbReference>
<sequence length="402" mass="47572">MTLDEKSDGMSLEALQKVLYNINEDNIKESSQAVVNSVYCLSEKQFAIFFNQLIKAVPFRTERMDYIVDFFIEIIEQSPVAKNSISLSLGIEPLLPLQCDLYSDLINPIACFYSKLEKRNVFSFEEYAKQFFNEYIVQLWKKYIIVTSRLFHWFIEKFLVFDYPDWKRPEGYSTLYFNNYNCRSMTVHNIIEHMLFSAETYHYFDFDEIDDLDEYTKAYILKYLSDQKIPHNDATDAIMKDDIDLLQYCVSITSNFDFNGDIRCNIFNNNIMLFDEPLYNKHYHPKKVSFVQLAALFQSVSCFKYLMLNNADLKDTMDYAIAGGNIEIIRLLENTIPKDENEEKEWEVAAVIAITYHHNNILEWIFETKNSNFISIERIITIARDCNVWAYNFIIEKQNQLK</sequence>
<proteinExistence type="predicted"/>
<evidence type="ECO:0008006" key="3">
    <source>
        <dbReference type="Google" id="ProtNLM"/>
    </source>
</evidence>
<evidence type="ECO:0000313" key="1">
    <source>
        <dbReference type="EMBL" id="OHT12467.1"/>
    </source>
</evidence>
<gene>
    <name evidence="1" type="ORF">TRFO_17606</name>
</gene>
<dbReference type="GeneID" id="94834392"/>
<keyword evidence="2" id="KW-1185">Reference proteome</keyword>
<dbReference type="InterPro" id="IPR036770">
    <property type="entry name" value="Ankyrin_rpt-contain_sf"/>
</dbReference>
<accession>A0A1J4KML2</accession>
<reference evidence="1" key="1">
    <citation type="submission" date="2016-10" db="EMBL/GenBank/DDBJ databases">
        <authorList>
            <person name="Benchimol M."/>
            <person name="Almeida L.G."/>
            <person name="Vasconcelos A.T."/>
            <person name="Perreira-Neves A."/>
            <person name="Rosa I.A."/>
            <person name="Tasca T."/>
            <person name="Bogo M.R."/>
            <person name="de Souza W."/>
        </authorList>
    </citation>
    <scope>NUCLEOTIDE SEQUENCE [LARGE SCALE GENOMIC DNA]</scope>
    <source>
        <strain evidence="1">K</strain>
    </source>
</reference>
<dbReference type="PANTHER" id="PTHR24159">
    <property type="match status" value="1"/>
</dbReference>
<dbReference type="EMBL" id="MLAK01000562">
    <property type="protein sequence ID" value="OHT12467.1"/>
    <property type="molecule type" value="Genomic_DNA"/>
</dbReference>
<dbReference type="AlphaFoldDB" id="A0A1J4KML2"/>
<comment type="caution">
    <text evidence="1">The sequence shown here is derived from an EMBL/GenBank/DDBJ whole genome shotgun (WGS) entry which is preliminary data.</text>
</comment>
<evidence type="ECO:0000313" key="2">
    <source>
        <dbReference type="Proteomes" id="UP000179807"/>
    </source>
</evidence>